<protein>
    <submittedName>
        <fullName evidence="1">Uncharacterized protein</fullName>
    </submittedName>
</protein>
<proteinExistence type="predicted"/>
<reference evidence="1 2" key="1">
    <citation type="submission" date="2023-03" db="EMBL/GenBank/DDBJ databases">
        <title>High-quality genome of Scylla paramamosain provides insights in environmental adaptation.</title>
        <authorList>
            <person name="Zhang L."/>
        </authorList>
    </citation>
    <scope>NUCLEOTIDE SEQUENCE [LARGE SCALE GENOMIC DNA]</scope>
    <source>
        <strain evidence="1">LZ_2023a</strain>
        <tissue evidence="1">Muscle</tissue>
    </source>
</reference>
<comment type="caution">
    <text evidence="1">The sequence shown here is derived from an EMBL/GenBank/DDBJ whole genome shotgun (WGS) entry which is preliminary data.</text>
</comment>
<accession>A0AAW0SSQ4</accession>
<dbReference type="EMBL" id="JARAKH010000047">
    <property type="protein sequence ID" value="KAK8377817.1"/>
    <property type="molecule type" value="Genomic_DNA"/>
</dbReference>
<organism evidence="1 2">
    <name type="scientific">Scylla paramamosain</name>
    <name type="common">Mud crab</name>
    <dbReference type="NCBI Taxonomy" id="85552"/>
    <lineage>
        <taxon>Eukaryota</taxon>
        <taxon>Metazoa</taxon>
        <taxon>Ecdysozoa</taxon>
        <taxon>Arthropoda</taxon>
        <taxon>Crustacea</taxon>
        <taxon>Multicrustacea</taxon>
        <taxon>Malacostraca</taxon>
        <taxon>Eumalacostraca</taxon>
        <taxon>Eucarida</taxon>
        <taxon>Decapoda</taxon>
        <taxon>Pleocyemata</taxon>
        <taxon>Brachyura</taxon>
        <taxon>Eubrachyura</taxon>
        <taxon>Portunoidea</taxon>
        <taxon>Portunidae</taxon>
        <taxon>Portuninae</taxon>
        <taxon>Scylla</taxon>
    </lineage>
</organism>
<gene>
    <name evidence="1" type="ORF">O3P69_014044</name>
</gene>
<evidence type="ECO:0000313" key="1">
    <source>
        <dbReference type="EMBL" id="KAK8377817.1"/>
    </source>
</evidence>
<dbReference type="Proteomes" id="UP001487740">
    <property type="component" value="Unassembled WGS sequence"/>
</dbReference>
<sequence>MNPITAATPAAAVHPEWLKDPSFLCPETLKLLKTSRWQESGIRSRESPASVTRQVCLARRQPIVTEFFILLNGQLLVPGGCVAPAARA</sequence>
<name>A0AAW0SSQ4_SCYPA</name>
<dbReference type="AlphaFoldDB" id="A0AAW0SSQ4"/>
<keyword evidence="2" id="KW-1185">Reference proteome</keyword>
<evidence type="ECO:0000313" key="2">
    <source>
        <dbReference type="Proteomes" id="UP001487740"/>
    </source>
</evidence>